<organism evidence="1 2">
    <name type="scientific">Bacillus cereus</name>
    <dbReference type="NCBI Taxonomy" id="1396"/>
    <lineage>
        <taxon>Bacteria</taxon>
        <taxon>Bacillati</taxon>
        <taxon>Bacillota</taxon>
        <taxon>Bacilli</taxon>
        <taxon>Bacillales</taxon>
        <taxon>Bacillaceae</taxon>
        <taxon>Bacillus</taxon>
        <taxon>Bacillus cereus group</taxon>
    </lineage>
</organism>
<evidence type="ECO:0000313" key="2">
    <source>
        <dbReference type="Proteomes" id="UP000190641"/>
    </source>
</evidence>
<comment type="caution">
    <text evidence="1">The sequence shown here is derived from an EMBL/GenBank/DDBJ whole genome shotgun (WGS) entry which is preliminary data.</text>
</comment>
<sequence length="69" mass="7830">MTTIRKIRETKGFSIKDVATICDIPVTTLYDVETGRKGVLAKRAQKISDLLGEPLDRLFIPTYYRAKIT</sequence>
<gene>
    <name evidence="1" type="ORF">BLX06_30855</name>
</gene>
<name>A0A150BZX6_BACCE</name>
<dbReference type="Proteomes" id="UP000190641">
    <property type="component" value="Unassembled WGS sequence"/>
</dbReference>
<dbReference type="InterPro" id="IPR001387">
    <property type="entry name" value="Cro/C1-type_HTH"/>
</dbReference>
<protein>
    <submittedName>
        <fullName evidence="1">Transcriptional regulator</fullName>
    </submittedName>
</protein>
<dbReference type="CDD" id="cd00093">
    <property type="entry name" value="HTH_XRE"/>
    <property type="match status" value="1"/>
</dbReference>
<dbReference type="EMBL" id="MUAU01000209">
    <property type="protein sequence ID" value="OOR71413.1"/>
    <property type="molecule type" value="Genomic_DNA"/>
</dbReference>
<dbReference type="InterPro" id="IPR010982">
    <property type="entry name" value="Lambda_DNA-bd_dom_sf"/>
</dbReference>
<evidence type="ECO:0000313" key="1">
    <source>
        <dbReference type="EMBL" id="OOR71413.1"/>
    </source>
</evidence>
<dbReference type="Gene3D" id="1.10.260.40">
    <property type="entry name" value="lambda repressor-like DNA-binding domains"/>
    <property type="match status" value="1"/>
</dbReference>
<accession>A0A150BZX6</accession>
<dbReference type="GO" id="GO:0003677">
    <property type="term" value="F:DNA binding"/>
    <property type="evidence" value="ECO:0007669"/>
    <property type="project" value="InterPro"/>
</dbReference>
<dbReference type="RefSeq" id="WP_000207879.1">
    <property type="nucleotide sequence ID" value="NZ_JBHFWY010000100.1"/>
</dbReference>
<dbReference type="Pfam" id="PF01381">
    <property type="entry name" value="HTH_3"/>
    <property type="match status" value="1"/>
</dbReference>
<dbReference type="SUPFAM" id="SSF47413">
    <property type="entry name" value="lambda repressor-like DNA-binding domains"/>
    <property type="match status" value="1"/>
</dbReference>
<proteinExistence type="predicted"/>
<dbReference type="SMART" id="SM00530">
    <property type="entry name" value="HTH_XRE"/>
    <property type="match status" value="1"/>
</dbReference>
<dbReference type="AlphaFoldDB" id="A0A150BZX6"/>
<reference evidence="1 2" key="1">
    <citation type="submission" date="2017-01" db="EMBL/GenBank/DDBJ databases">
        <title>Bacillus cereus isolates.</title>
        <authorList>
            <person name="Beno S.M."/>
        </authorList>
    </citation>
    <scope>NUCLEOTIDE SEQUENCE [LARGE SCALE GENOMIC DNA]</scope>
    <source>
        <strain evidence="1 2">FSL K6-1030</strain>
    </source>
</reference>
<dbReference type="PROSITE" id="PS50943">
    <property type="entry name" value="HTH_CROC1"/>
    <property type="match status" value="1"/>
</dbReference>